<gene>
    <name evidence="3" type="ORF">EYF80_020419</name>
</gene>
<reference evidence="3 4" key="1">
    <citation type="submission" date="2019-03" db="EMBL/GenBank/DDBJ databases">
        <title>First draft genome of Liparis tanakae, snailfish: a comprehensive survey of snailfish specific genes.</title>
        <authorList>
            <person name="Kim W."/>
            <person name="Song I."/>
            <person name="Jeong J.-H."/>
            <person name="Kim D."/>
            <person name="Kim S."/>
            <person name="Ryu S."/>
            <person name="Song J.Y."/>
            <person name="Lee S.K."/>
        </authorList>
    </citation>
    <scope>NUCLEOTIDE SEQUENCE [LARGE SCALE GENOMIC DNA]</scope>
    <source>
        <tissue evidence="3">Muscle</tissue>
    </source>
</reference>
<sequence>MNRFSSVGYICASFFFFLLRFTFGCFGNDSCGLVAAFGGFFFLNLFFFFSASLTLPPPLGKSSASSTMSLATGRRSLEAGTGGTFSFLTTSARLPAVATGWRSSAKPAQRGPDNTQERQRGENSHRLQDCHQESSLTQQQIVVCSTPHGVGRVFALTKNSHFTLSLALCEVKHTERLRLSQTAERAQTALLPGALCDRNVWPRV</sequence>
<evidence type="ECO:0008006" key="5">
    <source>
        <dbReference type="Google" id="ProtNLM"/>
    </source>
</evidence>
<protein>
    <recommendedName>
        <fullName evidence="5">Transmembrane protein</fullName>
    </recommendedName>
</protein>
<organism evidence="3 4">
    <name type="scientific">Liparis tanakae</name>
    <name type="common">Tanaka's snailfish</name>
    <dbReference type="NCBI Taxonomy" id="230148"/>
    <lineage>
        <taxon>Eukaryota</taxon>
        <taxon>Metazoa</taxon>
        <taxon>Chordata</taxon>
        <taxon>Craniata</taxon>
        <taxon>Vertebrata</taxon>
        <taxon>Euteleostomi</taxon>
        <taxon>Actinopterygii</taxon>
        <taxon>Neopterygii</taxon>
        <taxon>Teleostei</taxon>
        <taxon>Neoteleostei</taxon>
        <taxon>Acanthomorphata</taxon>
        <taxon>Eupercaria</taxon>
        <taxon>Perciformes</taxon>
        <taxon>Cottioidei</taxon>
        <taxon>Cottales</taxon>
        <taxon>Liparidae</taxon>
        <taxon>Liparis</taxon>
    </lineage>
</organism>
<name>A0A4Z2HUS9_9TELE</name>
<proteinExistence type="predicted"/>
<dbReference type="Proteomes" id="UP000314294">
    <property type="component" value="Unassembled WGS sequence"/>
</dbReference>
<evidence type="ECO:0000256" key="1">
    <source>
        <dbReference type="SAM" id="MobiDB-lite"/>
    </source>
</evidence>
<feature type="transmembrane region" description="Helical" evidence="2">
    <location>
        <begin position="6"/>
        <end position="26"/>
    </location>
</feature>
<evidence type="ECO:0000256" key="2">
    <source>
        <dbReference type="SAM" id="Phobius"/>
    </source>
</evidence>
<feature type="compositionally biased region" description="Basic and acidic residues" evidence="1">
    <location>
        <begin position="115"/>
        <end position="130"/>
    </location>
</feature>
<feature type="region of interest" description="Disordered" evidence="1">
    <location>
        <begin position="100"/>
        <end position="130"/>
    </location>
</feature>
<dbReference type="EMBL" id="SRLO01000176">
    <property type="protein sequence ID" value="TNN69418.1"/>
    <property type="molecule type" value="Genomic_DNA"/>
</dbReference>
<comment type="caution">
    <text evidence="3">The sequence shown here is derived from an EMBL/GenBank/DDBJ whole genome shotgun (WGS) entry which is preliminary data.</text>
</comment>
<evidence type="ECO:0000313" key="3">
    <source>
        <dbReference type="EMBL" id="TNN69418.1"/>
    </source>
</evidence>
<accession>A0A4Z2HUS9</accession>
<keyword evidence="4" id="KW-1185">Reference proteome</keyword>
<keyword evidence="2" id="KW-0472">Membrane</keyword>
<keyword evidence="2" id="KW-0812">Transmembrane</keyword>
<keyword evidence="2" id="KW-1133">Transmembrane helix</keyword>
<dbReference type="AlphaFoldDB" id="A0A4Z2HUS9"/>
<evidence type="ECO:0000313" key="4">
    <source>
        <dbReference type="Proteomes" id="UP000314294"/>
    </source>
</evidence>
<feature type="transmembrane region" description="Helical" evidence="2">
    <location>
        <begin position="33"/>
        <end position="55"/>
    </location>
</feature>